<comment type="caution">
    <text evidence="2">The sequence shown here is derived from an EMBL/GenBank/DDBJ whole genome shotgun (WGS) entry which is preliminary data.</text>
</comment>
<sequence length="223" mass="25633">MKKVLLVASLIFPLFAFAQRDLTMNQMFLARGLAVPGDIVGRTDVVGYEFLDDNWSDAIVQTQKGEIYKDIKVKYSVLEDLLYFLGEKDAVMKFIVPIKEFSLLPTTGSPKVFRSGFPKISDYNEASFYQVLTEGKVMLLKKTSKRITDRREYNSAVTTKEFIGNTKYFLYQDGKMIELKKDKSFILSYLGKKEEMQKFIASNKADVKNEVHLIALFNFYNSL</sequence>
<dbReference type="AlphaFoldDB" id="A0A923DYE7"/>
<proteinExistence type="predicted"/>
<evidence type="ECO:0000256" key="1">
    <source>
        <dbReference type="SAM" id="SignalP"/>
    </source>
</evidence>
<dbReference type="EMBL" id="WNXD01000002">
    <property type="protein sequence ID" value="MBB2146346.1"/>
    <property type="molecule type" value="Genomic_DNA"/>
</dbReference>
<feature type="chain" id="PRO_5037963294" evidence="1">
    <location>
        <begin position="19"/>
        <end position="223"/>
    </location>
</feature>
<reference evidence="2" key="1">
    <citation type="submission" date="2019-11" db="EMBL/GenBank/DDBJ databases">
        <title>Description of Pedobacter sp. LMG 31464T.</title>
        <authorList>
            <person name="Carlier A."/>
            <person name="Qi S."/>
            <person name="Vandamme P."/>
        </authorList>
    </citation>
    <scope>NUCLEOTIDE SEQUENCE</scope>
    <source>
        <strain evidence="2">LMG 31464</strain>
    </source>
</reference>
<protein>
    <submittedName>
        <fullName evidence="2">Uncharacterized protein</fullName>
    </submittedName>
</protein>
<keyword evidence="1" id="KW-0732">Signal</keyword>
<organism evidence="2 3">
    <name type="scientific">Pedobacter planticolens</name>
    <dbReference type="NCBI Taxonomy" id="2679964"/>
    <lineage>
        <taxon>Bacteria</taxon>
        <taxon>Pseudomonadati</taxon>
        <taxon>Bacteroidota</taxon>
        <taxon>Sphingobacteriia</taxon>
        <taxon>Sphingobacteriales</taxon>
        <taxon>Sphingobacteriaceae</taxon>
        <taxon>Pedobacter</taxon>
    </lineage>
</organism>
<dbReference type="RefSeq" id="WP_182923006.1">
    <property type="nucleotide sequence ID" value="NZ_WNXD01000002.1"/>
</dbReference>
<keyword evidence="3" id="KW-1185">Reference proteome</keyword>
<feature type="signal peptide" evidence="1">
    <location>
        <begin position="1"/>
        <end position="18"/>
    </location>
</feature>
<gene>
    <name evidence="2" type="ORF">GM921_12665</name>
</gene>
<dbReference type="Proteomes" id="UP000601055">
    <property type="component" value="Unassembled WGS sequence"/>
</dbReference>
<evidence type="ECO:0000313" key="2">
    <source>
        <dbReference type="EMBL" id="MBB2146346.1"/>
    </source>
</evidence>
<accession>A0A923DYE7</accession>
<evidence type="ECO:0000313" key="3">
    <source>
        <dbReference type="Proteomes" id="UP000601055"/>
    </source>
</evidence>
<name>A0A923DYE7_9SPHI</name>